<evidence type="ECO:0000256" key="5">
    <source>
        <dbReference type="RuleBase" id="RU000477"/>
    </source>
</evidence>
<comment type="subcellular location">
    <subcellularLocation>
        <location evidence="1">Membrane</location>
        <topology evidence="1">Multi-pass membrane protein</topology>
    </subcellularLocation>
</comment>
<accession>A0A2J6R0G9</accession>
<feature type="transmembrane region" description="Helical" evidence="6">
    <location>
        <begin position="88"/>
        <end position="109"/>
    </location>
</feature>
<keyword evidence="8" id="KW-1185">Reference proteome</keyword>
<keyword evidence="5" id="KW-0813">Transport</keyword>
<comment type="similarity">
    <text evidence="5">Belongs to the MIP/aquaporin (TC 1.A.8) family.</text>
</comment>
<dbReference type="AlphaFoldDB" id="A0A2J6R0G9"/>
<protein>
    <submittedName>
        <fullName evidence="7">Aquaporin-like protein</fullName>
    </submittedName>
</protein>
<feature type="transmembrane region" description="Helical" evidence="6">
    <location>
        <begin position="299"/>
        <end position="319"/>
    </location>
</feature>
<keyword evidence="2 5" id="KW-0812">Transmembrane</keyword>
<evidence type="ECO:0000313" key="8">
    <source>
        <dbReference type="Proteomes" id="UP000235786"/>
    </source>
</evidence>
<feature type="transmembrane region" description="Helical" evidence="6">
    <location>
        <begin position="121"/>
        <end position="144"/>
    </location>
</feature>
<gene>
    <name evidence="7" type="ORF">L207DRAFT_518875</name>
</gene>
<dbReference type="PRINTS" id="PR00783">
    <property type="entry name" value="MINTRINSICP"/>
</dbReference>
<evidence type="ECO:0000313" key="7">
    <source>
        <dbReference type="EMBL" id="PMD31979.1"/>
    </source>
</evidence>
<feature type="transmembrane region" description="Helical" evidence="6">
    <location>
        <begin position="248"/>
        <end position="271"/>
    </location>
</feature>
<evidence type="ECO:0000256" key="2">
    <source>
        <dbReference type="ARBA" id="ARBA00022692"/>
    </source>
</evidence>
<dbReference type="InterPro" id="IPR023271">
    <property type="entry name" value="Aquaporin-like"/>
</dbReference>
<dbReference type="EMBL" id="KZ613960">
    <property type="protein sequence ID" value="PMD31979.1"/>
    <property type="molecule type" value="Genomic_DNA"/>
</dbReference>
<proteinExistence type="inferred from homology"/>
<sequence length="329" mass="35367">MDKALDPFDLQTSEDPAPIRRWRTESAPINPSHINTQPFVGRIGGNQLHAVSQSDPEYEKLQETHPDAVQSPKWKGILSLRAFRDVHLWRNACLEGVGLCLWVFMAGLVSHGTSSLSSATALGPILPVGIAAVVQFCIVTLFIFNLGPVTGAHLSPLITFATFLAKLTSLPRMILYITFQCLGGVIGAYILRAALGGEPSTLIFSPGCYVDPTEVPASQAFALETMGALFVLFLAFGLGLDPRNQGSFGAALGPFLVGIAAALALFAGGIARPGYLGLSCNPARCLGLMAASHRFTYHWVHWIGDLTACVVHAFIYYAVPPFCNQRIQD</sequence>
<dbReference type="GO" id="GO:0016020">
    <property type="term" value="C:membrane"/>
    <property type="evidence" value="ECO:0007669"/>
    <property type="project" value="UniProtKB-SubCell"/>
</dbReference>
<evidence type="ECO:0000256" key="4">
    <source>
        <dbReference type="ARBA" id="ARBA00023136"/>
    </source>
</evidence>
<reference evidence="7 8" key="1">
    <citation type="submission" date="2016-04" db="EMBL/GenBank/DDBJ databases">
        <title>A degradative enzymes factory behind the ericoid mycorrhizal symbiosis.</title>
        <authorList>
            <consortium name="DOE Joint Genome Institute"/>
            <person name="Martino E."/>
            <person name="Morin E."/>
            <person name="Grelet G."/>
            <person name="Kuo A."/>
            <person name="Kohler A."/>
            <person name="Daghino S."/>
            <person name="Barry K."/>
            <person name="Choi C."/>
            <person name="Cichocki N."/>
            <person name="Clum A."/>
            <person name="Copeland A."/>
            <person name="Hainaut M."/>
            <person name="Haridas S."/>
            <person name="Labutti K."/>
            <person name="Lindquist E."/>
            <person name="Lipzen A."/>
            <person name="Khouja H.-R."/>
            <person name="Murat C."/>
            <person name="Ohm R."/>
            <person name="Olson A."/>
            <person name="Spatafora J."/>
            <person name="Veneault-Fourrey C."/>
            <person name="Henrissat B."/>
            <person name="Grigoriev I."/>
            <person name="Martin F."/>
            <person name="Perotto S."/>
        </authorList>
    </citation>
    <scope>NUCLEOTIDE SEQUENCE [LARGE SCALE GENOMIC DNA]</scope>
    <source>
        <strain evidence="7 8">F</strain>
    </source>
</reference>
<dbReference type="PANTHER" id="PTHR47002:SF2">
    <property type="entry name" value="AQUAPORIN AQPAE.A-LIKE"/>
    <property type="match status" value="1"/>
</dbReference>
<organism evidence="7 8">
    <name type="scientific">Hyaloscypha variabilis (strain UAMH 11265 / GT02V1 / F)</name>
    <name type="common">Meliniomyces variabilis</name>
    <dbReference type="NCBI Taxonomy" id="1149755"/>
    <lineage>
        <taxon>Eukaryota</taxon>
        <taxon>Fungi</taxon>
        <taxon>Dikarya</taxon>
        <taxon>Ascomycota</taxon>
        <taxon>Pezizomycotina</taxon>
        <taxon>Leotiomycetes</taxon>
        <taxon>Helotiales</taxon>
        <taxon>Hyaloscyphaceae</taxon>
        <taxon>Hyaloscypha</taxon>
        <taxon>Hyaloscypha variabilis</taxon>
    </lineage>
</organism>
<feature type="transmembrane region" description="Helical" evidence="6">
    <location>
        <begin position="215"/>
        <end position="236"/>
    </location>
</feature>
<dbReference type="InterPro" id="IPR000425">
    <property type="entry name" value="MIP"/>
</dbReference>
<dbReference type="PANTHER" id="PTHR47002">
    <property type="entry name" value="AQUAPORIN-LIKE"/>
    <property type="match status" value="1"/>
</dbReference>
<evidence type="ECO:0000256" key="6">
    <source>
        <dbReference type="SAM" id="Phobius"/>
    </source>
</evidence>
<feature type="transmembrane region" description="Helical" evidence="6">
    <location>
        <begin position="174"/>
        <end position="195"/>
    </location>
</feature>
<dbReference type="OrthoDB" id="3222at2759"/>
<dbReference type="GO" id="GO:0015267">
    <property type="term" value="F:channel activity"/>
    <property type="evidence" value="ECO:0007669"/>
    <property type="project" value="InterPro"/>
</dbReference>
<dbReference type="SUPFAM" id="SSF81338">
    <property type="entry name" value="Aquaporin-like"/>
    <property type="match status" value="1"/>
</dbReference>
<evidence type="ECO:0000256" key="3">
    <source>
        <dbReference type="ARBA" id="ARBA00022989"/>
    </source>
</evidence>
<dbReference type="Proteomes" id="UP000235786">
    <property type="component" value="Unassembled WGS sequence"/>
</dbReference>
<keyword evidence="3 6" id="KW-1133">Transmembrane helix</keyword>
<dbReference type="Gene3D" id="1.20.1080.10">
    <property type="entry name" value="Glycerol uptake facilitator protein"/>
    <property type="match status" value="1"/>
</dbReference>
<name>A0A2J6R0G9_HYAVF</name>
<evidence type="ECO:0000256" key="1">
    <source>
        <dbReference type="ARBA" id="ARBA00004141"/>
    </source>
</evidence>
<keyword evidence="4 6" id="KW-0472">Membrane</keyword>
<dbReference type="STRING" id="1149755.A0A2J6R0G9"/>
<dbReference type="Pfam" id="PF00230">
    <property type="entry name" value="MIP"/>
    <property type="match status" value="1"/>
</dbReference>